<name>A0AAV7UYN8_PLEWA</name>
<dbReference type="AlphaFoldDB" id="A0AAV7UYN8"/>
<gene>
    <name evidence="2" type="ORF">NDU88_003518</name>
</gene>
<evidence type="ECO:0000313" key="3">
    <source>
        <dbReference type="Proteomes" id="UP001066276"/>
    </source>
</evidence>
<evidence type="ECO:0000256" key="1">
    <source>
        <dbReference type="SAM" id="MobiDB-lite"/>
    </source>
</evidence>
<sequence length="67" mass="7467">MPITGRGSQLRNLGTLALKKGQSLLKATLPSGRYPKLAEDQEKEPPVGEEEPKAQKTPERIQKGWRQ</sequence>
<dbReference type="Proteomes" id="UP001066276">
    <property type="component" value="Chromosome 2_2"/>
</dbReference>
<proteinExistence type="predicted"/>
<evidence type="ECO:0000313" key="2">
    <source>
        <dbReference type="EMBL" id="KAJ1194227.1"/>
    </source>
</evidence>
<keyword evidence="3" id="KW-1185">Reference proteome</keyword>
<feature type="compositionally biased region" description="Basic and acidic residues" evidence="1">
    <location>
        <begin position="36"/>
        <end position="67"/>
    </location>
</feature>
<organism evidence="2 3">
    <name type="scientific">Pleurodeles waltl</name>
    <name type="common">Iberian ribbed newt</name>
    <dbReference type="NCBI Taxonomy" id="8319"/>
    <lineage>
        <taxon>Eukaryota</taxon>
        <taxon>Metazoa</taxon>
        <taxon>Chordata</taxon>
        <taxon>Craniata</taxon>
        <taxon>Vertebrata</taxon>
        <taxon>Euteleostomi</taxon>
        <taxon>Amphibia</taxon>
        <taxon>Batrachia</taxon>
        <taxon>Caudata</taxon>
        <taxon>Salamandroidea</taxon>
        <taxon>Salamandridae</taxon>
        <taxon>Pleurodelinae</taxon>
        <taxon>Pleurodeles</taxon>
    </lineage>
</organism>
<protein>
    <submittedName>
        <fullName evidence="2">Uncharacterized protein</fullName>
    </submittedName>
</protein>
<comment type="caution">
    <text evidence="2">The sequence shown here is derived from an EMBL/GenBank/DDBJ whole genome shotgun (WGS) entry which is preliminary data.</text>
</comment>
<accession>A0AAV7UYN8</accession>
<feature type="region of interest" description="Disordered" evidence="1">
    <location>
        <begin position="27"/>
        <end position="67"/>
    </location>
</feature>
<reference evidence="2" key="1">
    <citation type="journal article" date="2022" name="bioRxiv">
        <title>Sequencing and chromosome-scale assembly of the giantPleurodeles waltlgenome.</title>
        <authorList>
            <person name="Brown T."/>
            <person name="Elewa A."/>
            <person name="Iarovenko S."/>
            <person name="Subramanian E."/>
            <person name="Araus A.J."/>
            <person name="Petzold A."/>
            <person name="Susuki M."/>
            <person name="Suzuki K.-i.T."/>
            <person name="Hayashi T."/>
            <person name="Toyoda A."/>
            <person name="Oliveira C."/>
            <person name="Osipova E."/>
            <person name="Leigh N.D."/>
            <person name="Simon A."/>
            <person name="Yun M.H."/>
        </authorList>
    </citation>
    <scope>NUCLEOTIDE SEQUENCE</scope>
    <source>
        <strain evidence="2">20211129_DDA</strain>
        <tissue evidence="2">Liver</tissue>
    </source>
</reference>
<dbReference type="EMBL" id="JANPWB010000004">
    <property type="protein sequence ID" value="KAJ1194227.1"/>
    <property type="molecule type" value="Genomic_DNA"/>
</dbReference>